<evidence type="ECO:0000256" key="1">
    <source>
        <dbReference type="SAM" id="MobiDB-lite"/>
    </source>
</evidence>
<reference evidence="3" key="1">
    <citation type="submission" date="2025-08" db="UniProtKB">
        <authorList>
            <consortium name="RefSeq"/>
        </authorList>
    </citation>
    <scope>IDENTIFICATION</scope>
</reference>
<gene>
    <name evidence="3" type="primary">LOC103585146</name>
</gene>
<organism evidence="2 3">
    <name type="scientific">Galeopterus variegatus</name>
    <name type="common">Malayan flying lemur</name>
    <name type="synonym">Cynocephalus variegatus</name>
    <dbReference type="NCBI Taxonomy" id="482537"/>
    <lineage>
        <taxon>Eukaryota</taxon>
        <taxon>Metazoa</taxon>
        <taxon>Chordata</taxon>
        <taxon>Craniata</taxon>
        <taxon>Vertebrata</taxon>
        <taxon>Euteleostomi</taxon>
        <taxon>Mammalia</taxon>
        <taxon>Eutheria</taxon>
        <taxon>Euarchontoglires</taxon>
        <taxon>Dermoptera</taxon>
        <taxon>Cynocephalidae</taxon>
        <taxon>Galeopterus</taxon>
    </lineage>
</organism>
<evidence type="ECO:0000313" key="3">
    <source>
        <dbReference type="RefSeq" id="XP_008564260.1"/>
    </source>
</evidence>
<dbReference type="GeneID" id="103585146"/>
<evidence type="ECO:0000313" key="2">
    <source>
        <dbReference type="Proteomes" id="UP000694923"/>
    </source>
</evidence>
<dbReference type="Proteomes" id="UP000694923">
    <property type="component" value="Unplaced"/>
</dbReference>
<dbReference type="Pfam" id="PF00429">
    <property type="entry name" value="TLV_coat"/>
    <property type="match status" value="1"/>
</dbReference>
<proteinExistence type="predicted"/>
<feature type="region of interest" description="Disordered" evidence="1">
    <location>
        <begin position="1"/>
        <end position="27"/>
    </location>
</feature>
<dbReference type="InterPro" id="IPR018154">
    <property type="entry name" value="TLV/ENV_coat_polyprotein"/>
</dbReference>
<name>A0ABM0Q7B9_GALVR</name>
<sequence>MWGTGYGGYREEDGASEGRPPEPKAKPFVCHGSLPRHDLGIMKTKRLFWLIGLFCQLTWVQSGFEDPGKARQLLTAVYGKPCECERGVISSPPTNTRSSVDCGDRTAFQAGWSGTSSLEWRCVNKPRAIPTADGHPGPCPWQTFADSMHSSCYSAFQLCTHGNSTYYTATLDKIYSGSFGGEFASPSSAVGSPSSKYSLAPCTGTVGRPVCWSLTAPIHVSDGGGPQDQARTFKVQGKIEKMIETLFPPLQYHPVALPKARDELKLDPQTSNIFQTTHSLLNASNFKLAENCWLCLRVGQPLPLAFPTPLSNYSSDGQCSLTLPLQVQPLQFTNSSCYHSPSVNNSYEINVGFATFTQCLTIVNISTPLCAQNGSDLSALMPAEFPEGTSRGQQTPLSPPSSCLDLPGWNL</sequence>
<protein>
    <submittedName>
        <fullName evidence="3">Uncharacterized protein LOC103585146</fullName>
    </submittedName>
</protein>
<feature type="region of interest" description="Disordered" evidence="1">
    <location>
        <begin position="382"/>
        <end position="401"/>
    </location>
</feature>
<accession>A0ABM0Q7B9</accession>
<keyword evidence="2" id="KW-1185">Reference proteome</keyword>
<dbReference type="RefSeq" id="XP_008564260.1">
    <property type="nucleotide sequence ID" value="XM_008566038.1"/>
</dbReference>